<gene>
    <name evidence="2" type="ORF">Ga0080574_TMP2549</name>
</gene>
<feature type="transmembrane region" description="Helical" evidence="1">
    <location>
        <begin position="79"/>
        <end position="102"/>
    </location>
</feature>
<evidence type="ECO:0008006" key="4">
    <source>
        <dbReference type="Google" id="ProtNLM"/>
    </source>
</evidence>
<keyword evidence="1" id="KW-0472">Membrane</keyword>
<feature type="transmembrane region" description="Helical" evidence="1">
    <location>
        <begin position="440"/>
        <end position="458"/>
    </location>
</feature>
<name>A0A1P8UU05_9RHOB</name>
<keyword evidence="3" id="KW-1185">Reference proteome</keyword>
<dbReference type="EMBL" id="CP015093">
    <property type="protein sequence ID" value="APZ52883.1"/>
    <property type="molecule type" value="Genomic_DNA"/>
</dbReference>
<dbReference type="STRING" id="1250539.Ga0080574_TMP2549"/>
<feature type="transmembrane region" description="Helical" evidence="1">
    <location>
        <begin position="227"/>
        <end position="243"/>
    </location>
</feature>
<feature type="transmembrane region" description="Helical" evidence="1">
    <location>
        <begin position="376"/>
        <end position="397"/>
    </location>
</feature>
<feature type="transmembrane region" description="Helical" evidence="1">
    <location>
        <begin position="272"/>
        <end position="289"/>
    </location>
</feature>
<keyword evidence="1" id="KW-0812">Transmembrane</keyword>
<organism evidence="2 3">
    <name type="scientific">Salipiger abyssi</name>
    <dbReference type="NCBI Taxonomy" id="1250539"/>
    <lineage>
        <taxon>Bacteria</taxon>
        <taxon>Pseudomonadati</taxon>
        <taxon>Pseudomonadota</taxon>
        <taxon>Alphaproteobacteria</taxon>
        <taxon>Rhodobacterales</taxon>
        <taxon>Roseobacteraceae</taxon>
        <taxon>Salipiger</taxon>
    </lineage>
</organism>
<evidence type="ECO:0000313" key="2">
    <source>
        <dbReference type="EMBL" id="APZ52883.1"/>
    </source>
</evidence>
<keyword evidence="1" id="KW-1133">Transmembrane helix</keyword>
<evidence type="ECO:0000256" key="1">
    <source>
        <dbReference type="SAM" id="Phobius"/>
    </source>
</evidence>
<reference evidence="2 3" key="1">
    <citation type="submission" date="2016-04" db="EMBL/GenBank/DDBJ databases">
        <title>Deep-sea bacteria in the southern Pacific.</title>
        <authorList>
            <person name="Tang K."/>
        </authorList>
    </citation>
    <scope>NUCLEOTIDE SEQUENCE [LARGE SCALE GENOMIC DNA]</scope>
    <source>
        <strain evidence="2 3">JLT2014</strain>
    </source>
</reference>
<accession>A0A1P8UU05</accession>
<feature type="transmembrane region" description="Helical" evidence="1">
    <location>
        <begin position="139"/>
        <end position="157"/>
    </location>
</feature>
<feature type="transmembrane region" description="Helical" evidence="1">
    <location>
        <begin position="45"/>
        <end position="67"/>
    </location>
</feature>
<dbReference type="AlphaFoldDB" id="A0A1P8UU05"/>
<feature type="transmembrane region" description="Helical" evidence="1">
    <location>
        <begin position="7"/>
        <end position="33"/>
    </location>
</feature>
<sequence>MQIVPSTLIVMVMMIVMAARGPYSGLLVLFGLTPFGMMAAFNLPAVGGTSITGIDLAVLMLSGMILLRAKAPQELARLAAPGGAGILLLAFLGYATLVTLFMPRIFAGMTEVFGIGRSGNALGIVIRPLGPSGGNISQLIRMILSIMAFAAVAFFAARRPDPQLFLRCIQVATAVHVTLGITDILTNAANLEFLLAPLRTANYALTLGQKMAGLNRMIGGFPEASSFGYYSLGLLGFWLSYWFESDRKSMMPGLFLAAAAFVTLRSTSSSAYVGAALLAAVFVASRLQMQQDNGLRPRSVAILVSTLALIPVLVASVVILYQMVPGFSDFIDRSLINKLDSDSGEERMEWNLQALRNFYDTYMVGAGLGAVRASNWLISALATTGIPGTLLLIGFLWRVFRLPVLQLDPETRHLVTALKFGCAGLLCRALVVKASPNLDIFFFAIAGAAVGIVTASWARGRRPLAVIPKHAVAA</sequence>
<evidence type="ECO:0000313" key="3">
    <source>
        <dbReference type="Proteomes" id="UP000187059"/>
    </source>
</evidence>
<proteinExistence type="predicted"/>
<feature type="transmembrane region" description="Helical" evidence="1">
    <location>
        <begin position="301"/>
        <end position="324"/>
    </location>
</feature>
<dbReference type="KEGG" id="paby:Ga0080574_TMP2549"/>
<protein>
    <recommendedName>
        <fullName evidence="4">O-antigen ligase like membrane protein</fullName>
    </recommendedName>
</protein>
<feature type="transmembrane region" description="Helical" evidence="1">
    <location>
        <begin position="164"/>
        <end position="185"/>
    </location>
</feature>
<dbReference type="Proteomes" id="UP000187059">
    <property type="component" value="Chromosome"/>
</dbReference>